<sequence>MRFPRLAYRVLRSNLGDLPDPYRMTWGVTSRCQARCAMCNIWRRPAGDELSLSEIDRFLASSNRFSWINLTGGEIFLRDDIDGILDAIDRHCRQLCLLNFPTNGHDSDRIVAVVRAFLARMSVPRLMVSVSLDGPPELHDRIRGVDGSWERAVATFHRLRELRSRRFSVFLGYTMQEANLDGFDEMLQTVRREVEVADDELHINVAHVSGLYYDNAPFSGLPAPEETCRLLGRTSASRQGKALNPVSFLERRYQSLVRPYLEKGRVPLACEAAAASCYVDPAGTVYPCTGFDAPIGSLREWGYDLGRLWRSARRHEVRQAVRDGACPGCWTPCEAYQTIMANLFAGGGKG</sequence>
<accession>A0A0B5BBV5</accession>
<dbReference type="GO" id="GO:0046872">
    <property type="term" value="F:metal ion binding"/>
    <property type="evidence" value="ECO:0007669"/>
    <property type="project" value="UniProtKB-KW"/>
</dbReference>
<evidence type="ECO:0000256" key="3">
    <source>
        <dbReference type="ARBA" id="ARBA00022723"/>
    </source>
</evidence>
<evidence type="ECO:0000256" key="5">
    <source>
        <dbReference type="ARBA" id="ARBA00023014"/>
    </source>
</evidence>
<dbReference type="EMBL" id="CP009788">
    <property type="protein sequence ID" value="AJE02494.1"/>
    <property type="molecule type" value="Genomic_DNA"/>
</dbReference>
<dbReference type="InterPro" id="IPR013785">
    <property type="entry name" value="Aldolase_TIM"/>
</dbReference>
<keyword evidence="3" id="KW-0479">Metal-binding</keyword>
<dbReference type="AlphaFoldDB" id="A0A0B5BBV5"/>
<evidence type="ECO:0000256" key="1">
    <source>
        <dbReference type="ARBA" id="ARBA00001966"/>
    </source>
</evidence>
<dbReference type="OrthoDB" id="9782387at2"/>
<reference evidence="8 9" key="1">
    <citation type="journal article" date="2015" name="Genome Announc.">
        <title>Complete Genome of Geobacter pickeringii G13T, a Metal-Reducing Isolate from Sedimentary Kaolin Deposits.</title>
        <authorList>
            <person name="Badalamenti J.P."/>
            <person name="Bond D.R."/>
        </authorList>
    </citation>
    <scope>NUCLEOTIDE SEQUENCE [LARGE SCALE GENOMIC DNA]</scope>
    <source>
        <strain evidence="8 9">G13</strain>
    </source>
</reference>
<evidence type="ECO:0000313" key="9">
    <source>
        <dbReference type="Proteomes" id="UP000057609"/>
    </source>
</evidence>
<dbReference type="STRING" id="345632.GPICK_03070"/>
<dbReference type="RefSeq" id="WP_039740417.1">
    <property type="nucleotide sequence ID" value="NZ_CP009788.1"/>
</dbReference>
<feature type="domain" description="Radical SAM core" evidence="6">
    <location>
        <begin position="28"/>
        <end position="188"/>
    </location>
</feature>
<dbReference type="HOGENOM" id="CLU_009273_4_5_7"/>
<dbReference type="InterPro" id="IPR050377">
    <property type="entry name" value="Radical_SAM_PqqE_MftC-like"/>
</dbReference>
<dbReference type="KEGG" id="gpi:GPICK_03070"/>
<keyword evidence="5" id="KW-0411">Iron-sulfur</keyword>
<dbReference type="InterPro" id="IPR023885">
    <property type="entry name" value="4Fe4S-binding_SPASM_dom"/>
</dbReference>
<comment type="cofactor">
    <cofactor evidence="1">
        <name>[4Fe-4S] cluster</name>
        <dbReference type="ChEBI" id="CHEBI:49883"/>
    </cofactor>
</comment>
<evidence type="ECO:0000256" key="4">
    <source>
        <dbReference type="ARBA" id="ARBA00023004"/>
    </source>
</evidence>
<protein>
    <submittedName>
        <fullName evidence="8">Radical SAM protein</fullName>
    </submittedName>
</protein>
<proteinExistence type="predicted"/>
<keyword evidence="2" id="KW-0949">S-adenosyl-L-methionine</keyword>
<organism evidence="8 9">
    <name type="scientific">Geobacter pickeringii</name>
    <dbReference type="NCBI Taxonomy" id="345632"/>
    <lineage>
        <taxon>Bacteria</taxon>
        <taxon>Pseudomonadati</taxon>
        <taxon>Thermodesulfobacteriota</taxon>
        <taxon>Desulfuromonadia</taxon>
        <taxon>Geobacterales</taxon>
        <taxon>Geobacteraceae</taxon>
        <taxon>Geobacter</taxon>
    </lineage>
</organism>
<dbReference type="Pfam" id="PF13186">
    <property type="entry name" value="SPASM"/>
    <property type="match status" value="1"/>
</dbReference>
<dbReference type="Pfam" id="PF04055">
    <property type="entry name" value="Radical_SAM"/>
    <property type="match status" value="1"/>
</dbReference>
<dbReference type="SUPFAM" id="SSF102114">
    <property type="entry name" value="Radical SAM enzymes"/>
    <property type="match status" value="1"/>
</dbReference>
<dbReference type="GO" id="GO:0003824">
    <property type="term" value="F:catalytic activity"/>
    <property type="evidence" value="ECO:0007669"/>
    <property type="project" value="InterPro"/>
</dbReference>
<dbReference type="Proteomes" id="UP000057609">
    <property type="component" value="Chromosome"/>
</dbReference>
<name>A0A0B5BBV5_9BACT</name>
<gene>
    <name evidence="8" type="ORF">GPICK_03070</name>
</gene>
<dbReference type="GO" id="GO:0051536">
    <property type="term" value="F:iron-sulfur cluster binding"/>
    <property type="evidence" value="ECO:0007669"/>
    <property type="project" value="UniProtKB-KW"/>
</dbReference>
<evidence type="ECO:0000256" key="2">
    <source>
        <dbReference type="ARBA" id="ARBA00022691"/>
    </source>
</evidence>
<dbReference type="InterPro" id="IPR058240">
    <property type="entry name" value="rSAM_sf"/>
</dbReference>
<dbReference type="PANTHER" id="PTHR11228:SF7">
    <property type="entry name" value="PQQA PEPTIDE CYCLASE"/>
    <property type="match status" value="1"/>
</dbReference>
<evidence type="ECO:0000313" key="8">
    <source>
        <dbReference type="EMBL" id="AJE02494.1"/>
    </source>
</evidence>
<dbReference type="SFLD" id="SFLDS00029">
    <property type="entry name" value="Radical_SAM"/>
    <property type="match status" value="1"/>
</dbReference>
<dbReference type="InterPro" id="IPR007197">
    <property type="entry name" value="rSAM"/>
</dbReference>
<keyword evidence="9" id="KW-1185">Reference proteome</keyword>
<evidence type="ECO:0000259" key="7">
    <source>
        <dbReference type="Pfam" id="PF13186"/>
    </source>
</evidence>
<dbReference type="SFLD" id="SFLDG01067">
    <property type="entry name" value="SPASM/twitch_domain_containing"/>
    <property type="match status" value="1"/>
</dbReference>
<dbReference type="CDD" id="cd01335">
    <property type="entry name" value="Radical_SAM"/>
    <property type="match status" value="1"/>
</dbReference>
<dbReference type="CDD" id="cd21109">
    <property type="entry name" value="SPASM"/>
    <property type="match status" value="1"/>
</dbReference>
<evidence type="ECO:0000259" key="6">
    <source>
        <dbReference type="Pfam" id="PF04055"/>
    </source>
</evidence>
<dbReference type="Gene3D" id="3.20.20.70">
    <property type="entry name" value="Aldolase class I"/>
    <property type="match status" value="1"/>
</dbReference>
<dbReference type="PANTHER" id="PTHR11228">
    <property type="entry name" value="RADICAL SAM DOMAIN PROTEIN"/>
    <property type="match status" value="1"/>
</dbReference>
<keyword evidence="4" id="KW-0408">Iron</keyword>
<feature type="domain" description="4Fe4S-binding SPASM" evidence="7">
    <location>
        <begin position="270"/>
        <end position="330"/>
    </location>
</feature>